<evidence type="ECO:0000256" key="2">
    <source>
        <dbReference type="SAM" id="Phobius"/>
    </source>
</evidence>
<keyword evidence="2" id="KW-0472">Membrane</keyword>
<dbReference type="EMBL" id="CYTK01000012">
    <property type="protein sequence ID" value="CUJ71144.1"/>
    <property type="molecule type" value="Genomic_DNA"/>
</dbReference>
<evidence type="ECO:0000313" key="4">
    <source>
        <dbReference type="Proteomes" id="UP000044098"/>
    </source>
</evidence>
<keyword evidence="2" id="KW-1133">Transmembrane helix</keyword>
<proteinExistence type="predicted"/>
<evidence type="ECO:0000256" key="1">
    <source>
        <dbReference type="SAM" id="MobiDB-lite"/>
    </source>
</evidence>
<organism evidence="3 4">
    <name type="scientific">Achromobacter aegrifaciens</name>
    <dbReference type="NCBI Taxonomy" id="1287736"/>
    <lineage>
        <taxon>Bacteria</taxon>
        <taxon>Pseudomonadati</taxon>
        <taxon>Pseudomonadota</taxon>
        <taxon>Betaproteobacteria</taxon>
        <taxon>Burkholderiales</taxon>
        <taxon>Alcaligenaceae</taxon>
        <taxon>Achromobacter</taxon>
    </lineage>
</organism>
<gene>
    <name evidence="3" type="ORF">ERS370000_05438</name>
</gene>
<dbReference type="AlphaFoldDB" id="A0AAD2KLX7"/>
<sequence>MPHVSLLRKNHIPLMGKNPLSLESTHISARSRSHFPHVRAPNVASSPLAAALARIPPARLRTQAPVRPGAHSPATGSPAGLRTPVPLAALASPHRTNAPPVHPLCRGCAPYAFVPEGFGKGRIQHRVEPPFDAFRARMSTLRGGLTCGDATQAVHTASAAWSLMVGSVLGATGAVAFLLWINRAIGGPCSGASPRAKSPHKVAFASGIGFTPAHPWCSADVISAFLRGV</sequence>
<keyword evidence="2" id="KW-0812">Transmembrane</keyword>
<reference evidence="3 4" key="1">
    <citation type="submission" date="2015-09" db="EMBL/GenBank/DDBJ databases">
        <authorList>
            <consortium name="Pathogen Informatics"/>
        </authorList>
    </citation>
    <scope>NUCLEOTIDE SEQUENCE [LARGE SCALE GENOMIC DNA]</scope>
    <source>
        <strain evidence="3 4">2789STDY5608625</strain>
    </source>
</reference>
<feature type="transmembrane region" description="Helical" evidence="2">
    <location>
        <begin position="159"/>
        <end position="181"/>
    </location>
</feature>
<accession>A0AAD2KLX7</accession>
<dbReference type="Proteomes" id="UP000044098">
    <property type="component" value="Unassembled WGS sequence"/>
</dbReference>
<protein>
    <submittedName>
        <fullName evidence="3">Uncharacterized protein</fullName>
    </submittedName>
</protein>
<name>A0AAD2KLX7_ACHAE</name>
<feature type="region of interest" description="Disordered" evidence="1">
    <location>
        <begin position="62"/>
        <end position="81"/>
    </location>
</feature>
<comment type="caution">
    <text evidence="3">The sequence shown here is derived from an EMBL/GenBank/DDBJ whole genome shotgun (WGS) entry which is preliminary data.</text>
</comment>
<evidence type="ECO:0000313" key="3">
    <source>
        <dbReference type="EMBL" id="CUJ71144.1"/>
    </source>
</evidence>